<dbReference type="RefSeq" id="WP_263821589.1">
    <property type="nucleotide sequence ID" value="NZ_JAOXHL010000001.1"/>
</dbReference>
<reference evidence="2 3" key="1">
    <citation type="journal article" date="2020" name="Int. J. Syst. Evol. Microbiol.">
        <title>Ureaplasma miroungigenitalium sp. nov. isolated from northern elephant seals (Mirounga angustirostris) and Ureaplasma zalophigenitalium sp. nov. isolated from California sea lions (Zalophus californianus).</title>
        <authorList>
            <person name="Volokhov D.V."/>
            <person name="Gulland F.M."/>
            <person name="Gao Y."/>
            <person name="Chizhikov V.E."/>
        </authorList>
    </citation>
    <scope>NUCLEOTIDE SEQUENCE [LARGE SCALE GENOMIC DNA]</scope>
    <source>
        <strain evidence="2 3">ES3182-GEN</strain>
    </source>
</reference>
<protein>
    <submittedName>
        <fullName evidence="2">Uncharacterized protein</fullName>
    </submittedName>
</protein>
<feature type="coiled-coil region" evidence="1">
    <location>
        <begin position="1977"/>
        <end position="2011"/>
    </location>
</feature>
<evidence type="ECO:0000313" key="3">
    <source>
        <dbReference type="Proteomes" id="UP001208245"/>
    </source>
</evidence>
<dbReference type="Proteomes" id="UP001208245">
    <property type="component" value="Unassembled WGS sequence"/>
</dbReference>
<evidence type="ECO:0000256" key="1">
    <source>
        <dbReference type="SAM" id="Coils"/>
    </source>
</evidence>
<accession>A0ABT3BLX1</accession>
<gene>
    <name evidence="2" type="ORF">OF376_00445</name>
</gene>
<comment type="caution">
    <text evidence="2">The sequence shown here is derived from an EMBL/GenBank/DDBJ whole genome shotgun (WGS) entry which is preliminary data.</text>
</comment>
<name>A0ABT3BLX1_9BACT</name>
<sequence>MKISKKLLISASAFLVGASALIATTLLIHEKFASLKKSYLYTVYTKMHTKANQLAKTLDLDMAVLNQEYQKSWKILDDSKVDVVVKLQLMHEQRQKYTDGLMQAINQAITNGEFNDRQLPLLIDFLRENVNFVQEQDLRQAFLANDLVDLKLIQGNFLKQSAEAQIANLQLFNQYLSQTIKTQDEKLFSILNNPQVSLSSLITSTEKLGSYAVANEAINYVNSINALAMNKDYRVNEFNILMHNLNQNVQSLEANKDADYVKEYNDLANSTYTLVFNKLQKAFGLLASELKTIELSPEDEAKIADLDNDFKSTHDLKMADYFYHELQRLNSSLVKKHLQTSEHKEYTRLADFYNKNFVLKLNQTTTAADVAALRTEFEKFVTSLKDNKISGNDLVANFVEGLEYIGNRLEYLQKPFNDLRNKSEVQKLINNQYTDRTQLLDIKFKYENELNALRFADQRIALFKQKLNELIAKDLITPYQEIAFNQKIDQLIQEYKNSDDFIAKVNQEILGLVDLLNAQSSLLILKDQLLALKDLYHDTTVVFNKYYNKPILDQVNSLLFTVEQDLISFKVEPTKAIKNVKNKWENTRYLLRHQLQYLHDKVALELSNLNPRLINKDDFEAKFTALNTTSKQMLEDFNPVTSMDLWAQINKYTNLLNTYELVVVYAQTNDAFENNDTYIRRLFNDKNVPDYTFSPSEQTQIDSLNESKNNFAAIKAQIENALNNNQTINNVNDMITQMQKDVEDSDHLRDNAQAIKDITNTVESANELITAINNGSSTMKAKLQGEIAEINNLKQKIVETLKDPNTTIDEINALNKQLATLVEETNEKRKDNETLALISEIGRDLLKTYPNANLDNPQDPNNSPGAEALLTRLNELKKRASKKDLTDEQKVLLLKDMKSLSDIMPLVKQIEDGQALFDKKVQEYNKDDSVVKQFTVGAISNFEPTRNNISQLLNLLGSGEEIPGQKEFYNLISNPTASDPTKFGLEEQINNIDLAFNHDRIQTYNDKLQGAIYNEGQEGGLSELETQFNDKIKNQLKEYAQTGIDSTNLVEVQKIADTLNDDQTLQAKLKEAIELHKQLLKTSPLDAIKLQEQISNNMFSETKKASDQIRDLDAIMKIVQAKANLRAEYKKLDSLLSDDEKNWKIYNDTSKNLNADLKEKAREIDALYLQYNDSNKNIQVAALEKALTDLQAYVQKTTQEKQVLLDNYNNSYNEIKDNVINGAPKRENNILVGGLDTELNKIDPNGVPNHEGYKHYNDVKRELEDAYSHKSLTNSEDLKTYKDKLIYAFQQDLLLNRVKTYEQSYEQLKQAHPNADYAKIDAEHREFVEFMNNFANDKTHTLQEFQDMAKRIDSYEKLNVVQIDAIVQLDSWKQAQTFASNTIAIVDKQDLDYASAKPSIEQAIAELEKIKRTVTNNQKIDAQAQAHLDELNDLIAKLTAQNANDQANMDEVKANLRQTANLLENNYSEANKNLRSALSNSNLGLNNLAYKETDVQKAAAALQQSIKDIDVMAGLRLTNKVAINIDWLTYIKNEANNPNNDMDVKLEPIVRETIKSMIEANKSPSATLDNLKDINQQINALIANKTNTIDLAKKVREGEKVVAEIKANTGESSQILQDYITEFEHVVNNIHANVYGKLGTSNDADSTKVLIDEANAELDVAIRNMKWAQQTHLKILEAKKIVEQLDFNGTDGIDRQTASKQTLMNWLDVNIAPVIDDQQALVDKVISYLKTLKNVSDTKKTWKDAMGNYIGYQTDVNSLTTLLAETLPTSQNQLIPDKTANEIGNSIISNALDQVMVQINERYEGTKAINAKRVDLNQQVNAYVADNSSYLAIKENYVNLSANIDVRLDKIRRANNFAKTIQEIQTQEQKLSFLIDLSADLKTLADQINEANIFIDSASPIDEAIGKEIQEFKNTDVINASELFALSGISDLDSFKVKIQDSIKRLAFQQARLKLLNESAQMKFNLSNNDNLTKQEKTVISNRLDELNAKIKAVDQNAADATAQFEKLRTTYLKPTLSSYKQASADNDSIVLSYENANNLRKMISVAEKVYANKVNNDLNKVVDGKFVPENDQTVIKAYDHLNIIILAANKENQKTIDRDEARIREYYQVLIPQAIKAVYKAKMESYQKLLQSQEKLVEAIEAANTGINALLASLDVPNKAFDINKIKEELAVLKTALAKYDTYNEVYFAQNEFSFNDQSITKTDAQTWNVVQKQVLDKINKLIDAIDLRAFNETLRTGISTYSRQLTYLFNTQNANVINTLNQVNNFVQQTLFADVNNPATKAIFAKLQALKTRLENEFVKNNALNNAEAFYNNQYTSLEPLDFINLYLQPTTSLIVEAKQEVAKFVEALKSDVHKYIRLADQDSPSAGFLYEYMHFFVISDWDDAQKNPLLKLGMQKAYALYTQKVQPNYQVLAKDLQAFDKSNDPTILANYYNQLIVSKNNFTDFINLLKESLTAFYDKYEASKYKEITGNLYKIDASGQLPPEWKPYISSQANENADSVNNDLFFEQYKAVISNYFNNQILAKIDANQWDNNNGSALTASTLDAIKHAFSVHGTTTLKDESLTFINAIPAITNDTTNPDKQIFVEYFYQLVNLIKDRMFYQIKRPSNVNINGETNANKAMNVIKPKDDVNWKVFVDKLAKIKPTDTKEDMDVTQNAQFLDMFQEFAFTAIDKKSMFNPNSLRVKIKPAYDPTLDPNNRTYCQVQELDQNKPGERILKFKIYFEYKPSALIDFAHFKGWKSEEFEVNVIFKAKDEIAAISGTSAIFTNIVDNQVKTGYDAKVLVANSDELNWAETTEDGIVQNIINAFKKQVLKNENDGAHKIIDYSSVDSVDTTDASMKFSFNTLFVRSQFSQIGVESDKQILHVSVDPNNKELSVLVSVPAELSTSATEYSFLQNNFFKVEGNKIVAGSQMPSALLINMKFAFEWDTNTHDIYMYNSWYELHNVMKYPGLKDDKTIDRNEWVSWDKIKFARFMLENPFDSDANHIGAWLNSRNAVLSANQTATLINVEQPTIDGTRQDLLLRDVEKTLTQTHGYFIVNPRTGTYLITHGTDIKQTSFNDVFKSLNLFNSGIVDFKFKIR</sequence>
<feature type="coiled-coil region" evidence="1">
    <location>
        <begin position="1122"/>
        <end position="1200"/>
    </location>
</feature>
<keyword evidence="1" id="KW-0175">Coiled coil</keyword>
<evidence type="ECO:0000313" key="2">
    <source>
        <dbReference type="EMBL" id="MCV3728259.1"/>
    </source>
</evidence>
<keyword evidence="3" id="KW-1185">Reference proteome</keyword>
<proteinExistence type="predicted"/>
<feature type="coiled-coil region" evidence="1">
    <location>
        <begin position="2117"/>
        <end position="2144"/>
    </location>
</feature>
<feature type="coiled-coil region" evidence="1">
    <location>
        <begin position="1417"/>
        <end position="1480"/>
    </location>
</feature>
<dbReference type="EMBL" id="JAOXHL010000001">
    <property type="protein sequence ID" value="MCV3728259.1"/>
    <property type="molecule type" value="Genomic_DNA"/>
</dbReference>
<feature type="coiled-coil region" evidence="1">
    <location>
        <begin position="783"/>
        <end position="831"/>
    </location>
</feature>
<organism evidence="2 3">
    <name type="scientific">Ureaplasma miroungigenitalium</name>
    <dbReference type="NCBI Taxonomy" id="1042321"/>
    <lineage>
        <taxon>Bacteria</taxon>
        <taxon>Bacillati</taxon>
        <taxon>Mycoplasmatota</taxon>
        <taxon>Mycoplasmoidales</taxon>
        <taxon>Mycoplasmoidaceae</taxon>
        <taxon>Ureaplasma</taxon>
    </lineage>
</organism>